<evidence type="ECO:0000313" key="13">
    <source>
        <dbReference type="EMBL" id="KAJ8267309.1"/>
    </source>
</evidence>
<dbReference type="SMART" id="SM00312">
    <property type="entry name" value="PX"/>
    <property type="match status" value="1"/>
</dbReference>
<evidence type="ECO:0000256" key="11">
    <source>
        <dbReference type="SAM" id="MobiDB-lite"/>
    </source>
</evidence>
<dbReference type="SUPFAM" id="SSF64268">
    <property type="entry name" value="PX domain"/>
    <property type="match status" value="1"/>
</dbReference>
<dbReference type="PROSITE" id="PS50195">
    <property type="entry name" value="PX"/>
    <property type="match status" value="1"/>
</dbReference>
<comment type="similarity">
    <text evidence="3">Belongs to the sorting nexin family.</text>
</comment>
<evidence type="ECO:0000256" key="1">
    <source>
        <dbReference type="ARBA" id="ARBA00004177"/>
    </source>
</evidence>
<name>A0A9Q1HWV8_CONCO</name>
<protein>
    <recommendedName>
        <fullName evidence="12">PX domain-containing protein</fullName>
    </recommendedName>
</protein>
<dbReference type="GO" id="GO:1901981">
    <property type="term" value="F:phosphatidylinositol phosphate binding"/>
    <property type="evidence" value="ECO:0007669"/>
    <property type="project" value="TreeGrafter"/>
</dbReference>
<evidence type="ECO:0000256" key="8">
    <source>
        <dbReference type="ARBA" id="ARBA00023121"/>
    </source>
</evidence>
<evidence type="ECO:0000313" key="14">
    <source>
        <dbReference type="Proteomes" id="UP001152803"/>
    </source>
</evidence>
<evidence type="ECO:0000256" key="10">
    <source>
        <dbReference type="ARBA" id="ARBA00029433"/>
    </source>
</evidence>
<evidence type="ECO:0000256" key="7">
    <source>
        <dbReference type="ARBA" id="ARBA00022927"/>
    </source>
</evidence>
<comment type="caution">
    <text evidence="13">The sequence shown here is derived from an EMBL/GenBank/DDBJ whole genome shotgun (WGS) entry which is preliminary data.</text>
</comment>
<keyword evidence="6" id="KW-0967">Endosome</keyword>
<reference evidence="13" key="1">
    <citation type="journal article" date="2023" name="Science">
        <title>Genome structures resolve the early diversification of teleost fishes.</title>
        <authorList>
            <person name="Parey E."/>
            <person name="Louis A."/>
            <person name="Montfort J."/>
            <person name="Bouchez O."/>
            <person name="Roques C."/>
            <person name="Iampietro C."/>
            <person name="Lluch J."/>
            <person name="Castinel A."/>
            <person name="Donnadieu C."/>
            <person name="Desvignes T."/>
            <person name="Floi Bucao C."/>
            <person name="Jouanno E."/>
            <person name="Wen M."/>
            <person name="Mejri S."/>
            <person name="Dirks R."/>
            <person name="Jansen H."/>
            <person name="Henkel C."/>
            <person name="Chen W.J."/>
            <person name="Zahm M."/>
            <person name="Cabau C."/>
            <person name="Klopp C."/>
            <person name="Thompson A.W."/>
            <person name="Robinson-Rechavi M."/>
            <person name="Braasch I."/>
            <person name="Lecointre G."/>
            <person name="Bobe J."/>
            <person name="Postlethwait J.H."/>
            <person name="Berthelot C."/>
            <person name="Roest Crollius H."/>
            <person name="Guiguen Y."/>
        </authorList>
    </citation>
    <scope>NUCLEOTIDE SEQUENCE</scope>
    <source>
        <strain evidence="13">Concon-B</strain>
    </source>
</reference>
<dbReference type="InterPro" id="IPR036871">
    <property type="entry name" value="PX_dom_sf"/>
</dbReference>
<dbReference type="Gene3D" id="3.30.1520.10">
    <property type="entry name" value="Phox-like domain"/>
    <property type="match status" value="1"/>
</dbReference>
<dbReference type="PANTHER" id="PTHR46209:SF2">
    <property type="entry name" value="SORTING NEXIN-10"/>
    <property type="match status" value="1"/>
</dbReference>
<sequence length="266" mass="30284">MTGERPRRRAPHFPSCAHTWGNTARGRVCFSSTWSSRVDVLTRPTANHRSGHMEDERPVFDSLMKHEFISVIVRDPQFHREDFWHSHCDYEIHLHTNSIYFRRKLSCVRRRFSEFVWLRQRLQSNAVLMDVPKLPPSIPFFSLRNPLHVNLRLNGLQSFLEIVLQVPLLLSDSCLHLFLQSDLSVSKMEACACGRTRYSVAQAIQRSARRQHPSPSDDSDNESTTSSAGLDYSSEGHTHPSLALTPPLPGTDSAPALALTPPLPWP</sequence>
<evidence type="ECO:0000256" key="2">
    <source>
        <dbReference type="ARBA" id="ARBA00004496"/>
    </source>
</evidence>
<dbReference type="InterPro" id="IPR001683">
    <property type="entry name" value="PX_dom"/>
</dbReference>
<gene>
    <name evidence="13" type="ORF">COCON_G00124810</name>
</gene>
<evidence type="ECO:0000256" key="6">
    <source>
        <dbReference type="ARBA" id="ARBA00022753"/>
    </source>
</evidence>
<dbReference type="InterPro" id="IPR043544">
    <property type="entry name" value="SNX10/11"/>
</dbReference>
<dbReference type="EMBL" id="JAFJMO010000009">
    <property type="protein sequence ID" value="KAJ8267309.1"/>
    <property type="molecule type" value="Genomic_DNA"/>
</dbReference>
<keyword evidence="5" id="KW-0963">Cytoplasm</keyword>
<comment type="subcellular location">
    <subcellularLocation>
        <location evidence="2">Cytoplasm</location>
    </subcellularLocation>
    <subcellularLocation>
        <location evidence="10">Endomembrane system</location>
        <topology evidence="10">Peripheral membrane protein</topology>
        <orientation evidence="10">Cytoplasmic side</orientation>
    </subcellularLocation>
    <subcellularLocation>
        <location evidence="1">Endosome</location>
    </subcellularLocation>
</comment>
<feature type="domain" description="PX" evidence="12">
    <location>
        <begin position="68"/>
        <end position="185"/>
    </location>
</feature>
<proteinExistence type="inferred from homology"/>
<evidence type="ECO:0000256" key="5">
    <source>
        <dbReference type="ARBA" id="ARBA00022490"/>
    </source>
</evidence>
<dbReference type="GO" id="GO:0016050">
    <property type="term" value="P:vesicle organization"/>
    <property type="evidence" value="ECO:0007669"/>
    <property type="project" value="TreeGrafter"/>
</dbReference>
<dbReference type="PANTHER" id="PTHR46209">
    <property type="entry name" value="PX DOMAIN-CONTAINING PROTEIN"/>
    <property type="match status" value="1"/>
</dbReference>
<dbReference type="GO" id="GO:0060271">
    <property type="term" value="P:cilium assembly"/>
    <property type="evidence" value="ECO:0007669"/>
    <property type="project" value="TreeGrafter"/>
</dbReference>
<feature type="region of interest" description="Disordered" evidence="11">
    <location>
        <begin position="204"/>
        <end position="266"/>
    </location>
</feature>
<keyword evidence="14" id="KW-1185">Reference proteome</keyword>
<dbReference type="GO" id="GO:0005768">
    <property type="term" value="C:endosome"/>
    <property type="evidence" value="ECO:0007669"/>
    <property type="project" value="UniProtKB-SubCell"/>
</dbReference>
<organism evidence="13 14">
    <name type="scientific">Conger conger</name>
    <name type="common">Conger eel</name>
    <name type="synonym">Muraena conger</name>
    <dbReference type="NCBI Taxonomy" id="82655"/>
    <lineage>
        <taxon>Eukaryota</taxon>
        <taxon>Metazoa</taxon>
        <taxon>Chordata</taxon>
        <taxon>Craniata</taxon>
        <taxon>Vertebrata</taxon>
        <taxon>Euteleostomi</taxon>
        <taxon>Actinopterygii</taxon>
        <taxon>Neopterygii</taxon>
        <taxon>Teleostei</taxon>
        <taxon>Anguilliformes</taxon>
        <taxon>Congridae</taxon>
        <taxon>Conger</taxon>
    </lineage>
</organism>
<dbReference type="Pfam" id="PF00787">
    <property type="entry name" value="PX"/>
    <property type="match status" value="1"/>
</dbReference>
<dbReference type="Proteomes" id="UP001152803">
    <property type="component" value="Unassembled WGS sequence"/>
</dbReference>
<keyword evidence="4" id="KW-0813">Transport</keyword>
<accession>A0A9Q1HWV8</accession>
<keyword evidence="7" id="KW-0653">Protein transport</keyword>
<evidence type="ECO:0000256" key="3">
    <source>
        <dbReference type="ARBA" id="ARBA00010883"/>
    </source>
</evidence>
<dbReference type="GO" id="GO:0006886">
    <property type="term" value="P:intracellular protein transport"/>
    <property type="evidence" value="ECO:0007669"/>
    <property type="project" value="InterPro"/>
</dbReference>
<dbReference type="AlphaFoldDB" id="A0A9Q1HWV8"/>
<evidence type="ECO:0000259" key="12">
    <source>
        <dbReference type="PROSITE" id="PS50195"/>
    </source>
</evidence>
<evidence type="ECO:0000256" key="4">
    <source>
        <dbReference type="ARBA" id="ARBA00022448"/>
    </source>
</evidence>
<keyword evidence="9" id="KW-0472">Membrane</keyword>
<keyword evidence="8" id="KW-0446">Lipid-binding</keyword>
<dbReference type="OrthoDB" id="5227681at2759"/>
<evidence type="ECO:0000256" key="9">
    <source>
        <dbReference type="ARBA" id="ARBA00023136"/>
    </source>
</evidence>